<gene>
    <name evidence="1" type="ORF">V1478_011014</name>
</gene>
<comment type="caution">
    <text evidence="1">The sequence shown here is derived from an EMBL/GenBank/DDBJ whole genome shotgun (WGS) entry which is preliminary data.</text>
</comment>
<accession>A0ABD2AFZ3</accession>
<organism evidence="1 2">
    <name type="scientific">Vespula squamosa</name>
    <name type="common">Southern yellow jacket</name>
    <name type="synonym">Wasp</name>
    <dbReference type="NCBI Taxonomy" id="30214"/>
    <lineage>
        <taxon>Eukaryota</taxon>
        <taxon>Metazoa</taxon>
        <taxon>Ecdysozoa</taxon>
        <taxon>Arthropoda</taxon>
        <taxon>Hexapoda</taxon>
        <taxon>Insecta</taxon>
        <taxon>Pterygota</taxon>
        <taxon>Neoptera</taxon>
        <taxon>Endopterygota</taxon>
        <taxon>Hymenoptera</taxon>
        <taxon>Apocrita</taxon>
        <taxon>Aculeata</taxon>
        <taxon>Vespoidea</taxon>
        <taxon>Vespidae</taxon>
        <taxon>Vespinae</taxon>
        <taxon>Vespula</taxon>
    </lineage>
</organism>
<dbReference type="Proteomes" id="UP001607302">
    <property type="component" value="Unassembled WGS sequence"/>
</dbReference>
<protein>
    <submittedName>
        <fullName evidence="1">Uncharacterized protein</fullName>
    </submittedName>
</protein>
<keyword evidence="2" id="KW-1185">Reference proteome</keyword>
<dbReference type="AlphaFoldDB" id="A0ABD2AFZ3"/>
<evidence type="ECO:0000313" key="1">
    <source>
        <dbReference type="EMBL" id="KAL2719552.1"/>
    </source>
</evidence>
<reference evidence="1 2" key="1">
    <citation type="journal article" date="2024" name="Ann. Entomol. Soc. Am.">
        <title>Genomic analyses of the southern and eastern yellowjacket wasps (Hymenoptera: Vespidae) reveal evolutionary signatures of social life.</title>
        <authorList>
            <person name="Catto M.A."/>
            <person name="Caine P.B."/>
            <person name="Orr S.E."/>
            <person name="Hunt B.G."/>
            <person name="Goodisman M.A.D."/>
        </authorList>
    </citation>
    <scope>NUCLEOTIDE SEQUENCE [LARGE SCALE GENOMIC DNA]</scope>
    <source>
        <strain evidence="1">233</strain>
        <tissue evidence="1">Head and thorax</tissue>
    </source>
</reference>
<evidence type="ECO:0000313" key="2">
    <source>
        <dbReference type="Proteomes" id="UP001607302"/>
    </source>
</evidence>
<sequence length="67" mass="8039">MEWTWLKDWWRLKKWRYYNHGTDAGSVSGIRDVTDLDTCCYCDECFVGCKDLIMSFCLFQSHINALY</sequence>
<dbReference type="EMBL" id="JAUDFV010000149">
    <property type="protein sequence ID" value="KAL2719552.1"/>
    <property type="molecule type" value="Genomic_DNA"/>
</dbReference>
<proteinExistence type="predicted"/>
<name>A0ABD2AFZ3_VESSQ</name>